<dbReference type="EMBL" id="BAAAGU010000036">
    <property type="protein sequence ID" value="GAA0654009.1"/>
    <property type="molecule type" value="Genomic_DNA"/>
</dbReference>
<evidence type="ECO:0000313" key="2">
    <source>
        <dbReference type="EMBL" id="GAA0654009.1"/>
    </source>
</evidence>
<organism evidence="2 3">
    <name type="scientific">Streptomyces thermocarboxydovorans</name>
    <dbReference type="NCBI Taxonomy" id="59298"/>
    <lineage>
        <taxon>Bacteria</taxon>
        <taxon>Bacillati</taxon>
        <taxon>Actinomycetota</taxon>
        <taxon>Actinomycetes</taxon>
        <taxon>Kitasatosporales</taxon>
        <taxon>Streptomycetaceae</taxon>
        <taxon>Streptomyces</taxon>
    </lineage>
</organism>
<name>A0ABP3SR72_9ACTN</name>
<comment type="caution">
    <text evidence="2">The sequence shown here is derived from an EMBL/GenBank/DDBJ whole genome shotgun (WGS) entry which is preliminary data.</text>
</comment>
<dbReference type="Proteomes" id="UP001500724">
    <property type="component" value="Unassembled WGS sequence"/>
</dbReference>
<accession>A0ABP3SR72</accession>
<protein>
    <recommendedName>
        <fullName evidence="4">ATP-binding protein</fullName>
    </recommendedName>
</protein>
<keyword evidence="1" id="KW-0175">Coiled coil</keyword>
<evidence type="ECO:0000313" key="3">
    <source>
        <dbReference type="Proteomes" id="UP001500724"/>
    </source>
</evidence>
<evidence type="ECO:0000256" key="1">
    <source>
        <dbReference type="SAM" id="Coils"/>
    </source>
</evidence>
<proteinExistence type="predicted"/>
<sequence length="183" mass="19630">MADAQLSMQQLVQRRRSAALVARSAERESFRANFDIPPGDARHRFLFHVHGTTGIGKTYLIGEFEQIARERGALTACVDDRAASSVPEALAVISRQFAEQGRRLKELERLLEAHRERRHEAETAALAALDPAPGGPSAGSMTVARAGLVGLGLVPGIGAFTGAIDPTQLAQGADRLRSGLRAR</sequence>
<evidence type="ECO:0008006" key="4">
    <source>
        <dbReference type="Google" id="ProtNLM"/>
    </source>
</evidence>
<keyword evidence="3" id="KW-1185">Reference proteome</keyword>
<dbReference type="RefSeq" id="WP_344002476.1">
    <property type="nucleotide sequence ID" value="NZ_BAAAGU010000036.1"/>
</dbReference>
<reference evidence="3" key="1">
    <citation type="journal article" date="2019" name="Int. J. Syst. Evol. Microbiol.">
        <title>The Global Catalogue of Microorganisms (GCM) 10K type strain sequencing project: providing services to taxonomists for standard genome sequencing and annotation.</title>
        <authorList>
            <consortium name="The Broad Institute Genomics Platform"/>
            <consortium name="The Broad Institute Genome Sequencing Center for Infectious Disease"/>
            <person name="Wu L."/>
            <person name="Ma J."/>
        </authorList>
    </citation>
    <scope>NUCLEOTIDE SEQUENCE [LARGE SCALE GENOMIC DNA]</scope>
    <source>
        <strain evidence="3">JCM 10367</strain>
    </source>
</reference>
<feature type="coiled-coil region" evidence="1">
    <location>
        <begin position="97"/>
        <end position="124"/>
    </location>
</feature>
<gene>
    <name evidence="2" type="ORF">GCM10009535_35730</name>
</gene>